<dbReference type="PANTHER" id="PTHR43289">
    <property type="entry name" value="MITOGEN-ACTIVATED PROTEIN KINASE KINASE KINASE 20-RELATED"/>
    <property type="match status" value="1"/>
</dbReference>
<dbReference type="InterPro" id="IPR011009">
    <property type="entry name" value="Kinase-like_dom_sf"/>
</dbReference>
<dbReference type="InterPro" id="IPR008271">
    <property type="entry name" value="Ser/Thr_kinase_AS"/>
</dbReference>
<dbReference type="EMBL" id="AP018164">
    <property type="protein sequence ID" value="BAX91805.1"/>
    <property type="molecule type" value="Genomic_DNA"/>
</dbReference>
<keyword evidence="6 7" id="KW-0067">ATP-binding</keyword>
<feature type="binding site" evidence="7">
    <location>
        <position position="41"/>
    </location>
    <ligand>
        <name>ATP</name>
        <dbReference type="ChEBI" id="CHEBI:30616"/>
    </ligand>
</feature>
<keyword evidence="5 11" id="KW-0418">Kinase</keyword>
<dbReference type="PROSITE" id="PS50011">
    <property type="entry name" value="PROTEIN_KINASE_DOM"/>
    <property type="match status" value="1"/>
</dbReference>
<feature type="transmembrane region" description="Helical" evidence="9">
    <location>
        <begin position="349"/>
        <end position="370"/>
    </location>
</feature>
<keyword evidence="2" id="KW-0723">Serine/threonine-protein kinase</keyword>
<evidence type="ECO:0000256" key="4">
    <source>
        <dbReference type="ARBA" id="ARBA00022741"/>
    </source>
</evidence>
<feature type="region of interest" description="Disordered" evidence="8">
    <location>
        <begin position="542"/>
        <end position="575"/>
    </location>
</feature>
<evidence type="ECO:0000256" key="8">
    <source>
        <dbReference type="SAM" id="MobiDB-lite"/>
    </source>
</evidence>
<dbReference type="Proteomes" id="UP000217736">
    <property type="component" value="Chromosome"/>
</dbReference>
<feature type="domain" description="Protein kinase" evidence="10">
    <location>
        <begin position="12"/>
        <end position="258"/>
    </location>
</feature>
<keyword evidence="3 11" id="KW-0808">Transferase</keyword>
<feature type="region of interest" description="Disordered" evidence="8">
    <location>
        <begin position="294"/>
        <end position="346"/>
    </location>
</feature>
<reference evidence="12" key="1">
    <citation type="submission" date="2017-06" db="EMBL/GenBank/DDBJ databases">
        <title>Complete Genome Sequence of Mycobacterium shigaense.</title>
        <authorList>
            <person name="Fukano H."/>
            <person name="Yoshida M."/>
            <person name="Kazumi Y."/>
            <person name="Ogura Y."/>
            <person name="Mitarai S."/>
            <person name="Hayashi T."/>
            <person name="Hoshino Y."/>
        </authorList>
    </citation>
    <scope>NUCLEOTIDE SEQUENCE [LARGE SCALE GENOMIC DNA]</scope>
    <source>
        <strain evidence="12">UN-152</strain>
    </source>
</reference>
<keyword evidence="9" id="KW-0472">Membrane</keyword>
<dbReference type="OrthoDB" id="4702250at2"/>
<name>A0A1Z4EFP8_9MYCO</name>
<evidence type="ECO:0000313" key="11">
    <source>
        <dbReference type="EMBL" id="BAX91805.1"/>
    </source>
</evidence>
<dbReference type="EC" id="2.7.11.1" evidence="1"/>
<dbReference type="AlphaFoldDB" id="A0A1Z4EFP8"/>
<sequence length="575" mass="60790">MALASGATFAGYVVARRLGSGMTGDVYLVQDRRSARWAALKILAPAWSSDSEFRGRFHWETPLAANLRHPHVVEVHDRGEFEDRLWIAMNYVEGINAAQLMTDRFPAVSPLDEVLAILTAAADALDEAHHRGLLHRDVKPANIVLTGRGEGEQRILLTDFGIARGPDDATPGDPVGYTAPEQSAGAVIDGRADQYALAASAFHLLTGAQPRPGTDAAPPRLSDQRPELAGLDAVFSRALAADPADRFPSCRAFADAASERGGIALGDHGPGSASAAEYLTWPDLEDLADVRSAAKPAARQKEATGPVKRPAPKVVTPRPTDSTAGPAASGRQPGERRPASPRRRSPRRVVLTAVAVLLVAALFVVAFLAARRMDVKAVQAADATSGTPAPTPAAAPTSLDPPAQPAPLDGTYRLEVDRTKQTYNDIPDPQPPDVTSWWALRSSCTPSACSAAGVQMDDADRSRVKALDGQPVMLDFRDGSWVSRPTTGRFACVGLTGVPSKQVSTQVLTLRPQPSGELTGEMTLTVQSNACRQQGAVIRAPAVATRTGDAPPDMMLPDPVTISDTAAPSPQGPHR</sequence>
<dbReference type="PROSITE" id="PS00107">
    <property type="entry name" value="PROTEIN_KINASE_ATP"/>
    <property type="match status" value="1"/>
</dbReference>
<dbReference type="PANTHER" id="PTHR43289:SF6">
    <property type="entry name" value="SERINE_THREONINE-PROTEIN KINASE NEKL-3"/>
    <property type="match status" value="1"/>
</dbReference>
<keyword evidence="9" id="KW-0812">Transmembrane</keyword>
<dbReference type="Pfam" id="PF00069">
    <property type="entry name" value="Pkinase"/>
    <property type="match status" value="1"/>
</dbReference>
<dbReference type="InterPro" id="IPR000719">
    <property type="entry name" value="Prot_kinase_dom"/>
</dbReference>
<accession>A0A1Z4EFP8</accession>
<dbReference type="GO" id="GO:0004674">
    <property type="term" value="F:protein serine/threonine kinase activity"/>
    <property type="evidence" value="ECO:0007669"/>
    <property type="project" value="UniProtKB-KW"/>
</dbReference>
<evidence type="ECO:0000256" key="3">
    <source>
        <dbReference type="ARBA" id="ARBA00022679"/>
    </source>
</evidence>
<feature type="region of interest" description="Disordered" evidence="8">
    <location>
        <begin position="380"/>
        <end position="409"/>
    </location>
</feature>
<dbReference type="KEGG" id="mshg:MSG_01651"/>
<evidence type="ECO:0000259" key="10">
    <source>
        <dbReference type="PROSITE" id="PS50011"/>
    </source>
</evidence>
<dbReference type="PROSITE" id="PS00108">
    <property type="entry name" value="PROTEIN_KINASE_ST"/>
    <property type="match status" value="1"/>
</dbReference>
<evidence type="ECO:0000256" key="2">
    <source>
        <dbReference type="ARBA" id="ARBA00022527"/>
    </source>
</evidence>
<keyword evidence="9" id="KW-1133">Transmembrane helix</keyword>
<keyword evidence="4 7" id="KW-0547">Nucleotide-binding</keyword>
<dbReference type="SUPFAM" id="SSF56112">
    <property type="entry name" value="Protein kinase-like (PK-like)"/>
    <property type="match status" value="1"/>
</dbReference>
<evidence type="ECO:0000256" key="5">
    <source>
        <dbReference type="ARBA" id="ARBA00022777"/>
    </source>
</evidence>
<dbReference type="GO" id="GO:0005524">
    <property type="term" value="F:ATP binding"/>
    <property type="evidence" value="ECO:0007669"/>
    <property type="project" value="UniProtKB-UniRule"/>
</dbReference>
<proteinExistence type="predicted"/>
<dbReference type="Gene3D" id="1.10.510.10">
    <property type="entry name" value="Transferase(Phosphotransferase) domain 1"/>
    <property type="match status" value="1"/>
</dbReference>
<evidence type="ECO:0000256" key="6">
    <source>
        <dbReference type="ARBA" id="ARBA00022840"/>
    </source>
</evidence>
<organism evidence="11 12">
    <name type="scientific">Mycobacterium shigaense</name>
    <dbReference type="NCBI Taxonomy" id="722731"/>
    <lineage>
        <taxon>Bacteria</taxon>
        <taxon>Bacillati</taxon>
        <taxon>Actinomycetota</taxon>
        <taxon>Actinomycetes</taxon>
        <taxon>Mycobacteriales</taxon>
        <taxon>Mycobacteriaceae</taxon>
        <taxon>Mycobacterium</taxon>
        <taxon>Mycobacterium simiae complex</taxon>
    </lineage>
</organism>
<dbReference type="RefSeq" id="WP_096438648.1">
    <property type="nucleotide sequence ID" value="NZ_AP018164.1"/>
</dbReference>
<gene>
    <name evidence="11" type="primary">pknI_1</name>
    <name evidence="11" type="ORF">MSG_01651</name>
</gene>
<dbReference type="CDD" id="cd14014">
    <property type="entry name" value="STKc_PknB_like"/>
    <property type="match status" value="1"/>
</dbReference>
<dbReference type="GO" id="GO:0080090">
    <property type="term" value="P:regulation of primary metabolic process"/>
    <property type="evidence" value="ECO:0007669"/>
    <property type="project" value="UniProtKB-ARBA"/>
</dbReference>
<protein>
    <recommendedName>
        <fullName evidence="1">non-specific serine/threonine protein kinase</fullName>
        <ecNumber evidence="1">2.7.11.1</ecNumber>
    </recommendedName>
</protein>
<evidence type="ECO:0000256" key="9">
    <source>
        <dbReference type="SAM" id="Phobius"/>
    </source>
</evidence>
<evidence type="ECO:0000256" key="1">
    <source>
        <dbReference type="ARBA" id="ARBA00012513"/>
    </source>
</evidence>
<keyword evidence="12" id="KW-1185">Reference proteome</keyword>
<dbReference type="Gene3D" id="3.30.200.20">
    <property type="entry name" value="Phosphorylase Kinase, domain 1"/>
    <property type="match status" value="1"/>
</dbReference>
<dbReference type="SMART" id="SM00220">
    <property type="entry name" value="S_TKc"/>
    <property type="match status" value="1"/>
</dbReference>
<evidence type="ECO:0000256" key="7">
    <source>
        <dbReference type="PROSITE-ProRule" id="PRU10141"/>
    </source>
</evidence>
<feature type="compositionally biased region" description="Low complexity" evidence="8">
    <location>
        <begin position="380"/>
        <end position="401"/>
    </location>
</feature>
<dbReference type="InterPro" id="IPR017441">
    <property type="entry name" value="Protein_kinase_ATP_BS"/>
</dbReference>
<evidence type="ECO:0000313" key="12">
    <source>
        <dbReference type="Proteomes" id="UP000217736"/>
    </source>
</evidence>